<comment type="caution">
    <text evidence="1">The sequence shown here is derived from an EMBL/GenBank/DDBJ whole genome shotgun (WGS) entry which is preliminary data.</text>
</comment>
<dbReference type="Proteomes" id="UP001153404">
    <property type="component" value="Unassembled WGS sequence"/>
</dbReference>
<evidence type="ECO:0000313" key="1">
    <source>
        <dbReference type="EMBL" id="MDG0811789.1"/>
    </source>
</evidence>
<protein>
    <submittedName>
        <fullName evidence="1">DUF5693 family protein</fullName>
    </submittedName>
</protein>
<dbReference type="InterPro" id="IPR043748">
    <property type="entry name" value="DUF5693"/>
</dbReference>
<keyword evidence="2" id="KW-1185">Reference proteome</keyword>
<dbReference type="AlphaFoldDB" id="A0A9X4KVA4"/>
<reference evidence="1" key="1">
    <citation type="submission" date="2022-10" db="EMBL/GenBank/DDBJ databases">
        <title>Comparative genomic analysis of Cohnella hashimotonis sp. nov., isolated from the International Space Station.</title>
        <authorList>
            <person name="Simpson A."/>
            <person name="Venkateswaran K."/>
        </authorList>
    </citation>
    <scope>NUCLEOTIDE SEQUENCE</scope>
    <source>
        <strain evidence="1">DSM 28161</strain>
    </source>
</reference>
<dbReference type="EMBL" id="JAPDIA010000007">
    <property type="protein sequence ID" value="MDG0811789.1"/>
    <property type="molecule type" value="Genomic_DNA"/>
</dbReference>
<evidence type="ECO:0000313" key="2">
    <source>
        <dbReference type="Proteomes" id="UP001153404"/>
    </source>
</evidence>
<proteinExistence type="predicted"/>
<gene>
    <name evidence="1" type="ORF">OMP40_22260</name>
</gene>
<dbReference type="Pfam" id="PF18949">
    <property type="entry name" value="DUF5693"/>
    <property type="match status" value="1"/>
</dbReference>
<name>A0A9X4KVA4_9BACL</name>
<sequence>MPRNSLKKLKDAGVNAMAVFESNLDELGLTGDVTMYTAQQAAQLEGELSAPGDNRTYVMFNKADTESAIRPIVEDAFKQAGVSVASWSAKGRDGIVLGVGPDDARLRPMEPNPLAMQAIHDAGLMVVPRISDRTQPYDAARVSDWLAKFKAVGATRIIFDGGGRHGIQQSGRPAEFGRLCQAAQGRWIRRRRHREFEGAAAWHGRAGPEA</sequence>
<accession>A0A9X4KVA4</accession>
<organism evidence="1 2">
    <name type="scientific">Cohnella rhizosphaerae</name>
    <dbReference type="NCBI Taxonomy" id="1457232"/>
    <lineage>
        <taxon>Bacteria</taxon>
        <taxon>Bacillati</taxon>
        <taxon>Bacillota</taxon>
        <taxon>Bacilli</taxon>
        <taxon>Bacillales</taxon>
        <taxon>Paenibacillaceae</taxon>
        <taxon>Cohnella</taxon>
    </lineage>
</organism>
<dbReference type="RefSeq" id="WP_277534609.1">
    <property type="nucleotide sequence ID" value="NZ_JAPDIA010000007.1"/>
</dbReference>